<gene>
    <name evidence="1" type="ORF">ACGFZB_21925</name>
</gene>
<protein>
    <submittedName>
        <fullName evidence="1">Uncharacterized protein</fullName>
    </submittedName>
</protein>
<organism evidence="1 2">
    <name type="scientific">Streptomyces cinerochromogenes</name>
    <dbReference type="NCBI Taxonomy" id="66422"/>
    <lineage>
        <taxon>Bacteria</taxon>
        <taxon>Bacillati</taxon>
        <taxon>Actinomycetota</taxon>
        <taxon>Actinomycetes</taxon>
        <taxon>Kitasatosporales</taxon>
        <taxon>Streptomycetaceae</taxon>
        <taxon>Streptomyces</taxon>
    </lineage>
</organism>
<comment type="caution">
    <text evidence="1">The sequence shown here is derived from an EMBL/GenBank/DDBJ whole genome shotgun (WGS) entry which is preliminary data.</text>
</comment>
<dbReference type="Proteomes" id="UP001604267">
    <property type="component" value="Unassembled WGS sequence"/>
</dbReference>
<evidence type="ECO:0000313" key="1">
    <source>
        <dbReference type="EMBL" id="MFG3013075.1"/>
    </source>
</evidence>
<reference evidence="1 2" key="1">
    <citation type="submission" date="2024-10" db="EMBL/GenBank/DDBJ databases">
        <title>The Natural Products Discovery Center: Release of the First 8490 Sequenced Strains for Exploring Actinobacteria Biosynthetic Diversity.</title>
        <authorList>
            <person name="Kalkreuter E."/>
            <person name="Kautsar S.A."/>
            <person name="Yang D."/>
            <person name="Bader C.D."/>
            <person name="Teijaro C.N."/>
            <person name="Fluegel L."/>
            <person name="Davis C.M."/>
            <person name="Simpson J.R."/>
            <person name="Lauterbach L."/>
            <person name="Steele A.D."/>
            <person name="Gui C."/>
            <person name="Meng S."/>
            <person name="Li G."/>
            <person name="Viehrig K."/>
            <person name="Ye F."/>
            <person name="Su P."/>
            <person name="Kiefer A.F."/>
            <person name="Nichols A."/>
            <person name="Cepeda A.J."/>
            <person name="Yan W."/>
            <person name="Fan B."/>
            <person name="Jiang Y."/>
            <person name="Adhikari A."/>
            <person name="Zheng C.-J."/>
            <person name="Schuster L."/>
            <person name="Cowan T.M."/>
            <person name="Smanski M.J."/>
            <person name="Chevrette M.G."/>
            <person name="De Carvalho L.P.S."/>
            <person name="Shen B."/>
        </authorList>
    </citation>
    <scope>NUCLEOTIDE SEQUENCE [LARGE SCALE GENOMIC DNA]</scope>
    <source>
        <strain evidence="1 2">NPDC048320</strain>
    </source>
</reference>
<name>A0ABW7B8A7_9ACTN</name>
<sequence>MITLFRVYQSVNSAPSPDAPGPEKSMSSVNDALENARFTYEQHMRTCRQCHADAAPCAVAKHLLRIYNLARRDRLRATGGHDMPTA</sequence>
<dbReference type="EMBL" id="JBICYV010000010">
    <property type="protein sequence ID" value="MFG3013075.1"/>
    <property type="molecule type" value="Genomic_DNA"/>
</dbReference>
<evidence type="ECO:0000313" key="2">
    <source>
        <dbReference type="Proteomes" id="UP001604267"/>
    </source>
</evidence>
<keyword evidence="2" id="KW-1185">Reference proteome</keyword>
<proteinExistence type="predicted"/>
<dbReference type="RefSeq" id="WP_388317145.1">
    <property type="nucleotide sequence ID" value="NZ_JBIBCC010000003.1"/>
</dbReference>
<accession>A0ABW7B8A7</accession>